<dbReference type="Pfam" id="PF12804">
    <property type="entry name" value="NTP_transf_3"/>
    <property type="match status" value="1"/>
</dbReference>
<dbReference type="RefSeq" id="WP_097379606.1">
    <property type="nucleotide sequence ID" value="NZ_NXNI01000001.1"/>
</dbReference>
<sequence>MTTDASDSPAVAGLLLAAGTSSRFGNENKLLATLEGEPIVRQAARTLVRSGVDPVVVVLGYEADRVGDALEGLPVETAVNEAYDTGQASSLRTGIRAIRGRDREYDAAVIALGDMPFVDPSTVDSLVSAYAADAGDALAAAFDGERGNPVLFDERFFDALADVDGDIGGREILRESDASALVLVDDPGVRRDIDSPNDL</sequence>
<feature type="domain" description="MobA-like NTP transferase" evidence="1">
    <location>
        <begin position="13"/>
        <end position="176"/>
    </location>
</feature>
<dbReference type="GO" id="GO:0016779">
    <property type="term" value="F:nucleotidyltransferase activity"/>
    <property type="evidence" value="ECO:0007669"/>
    <property type="project" value="UniProtKB-ARBA"/>
</dbReference>
<dbReference type="AlphaFoldDB" id="A0A2A5QUW9"/>
<dbReference type="Gene3D" id="3.90.550.10">
    <property type="entry name" value="Spore Coat Polysaccharide Biosynthesis Protein SpsA, Chain A"/>
    <property type="match status" value="1"/>
</dbReference>
<dbReference type="InterPro" id="IPR025877">
    <property type="entry name" value="MobA-like_NTP_Trfase"/>
</dbReference>
<keyword evidence="3" id="KW-1185">Reference proteome</keyword>
<evidence type="ECO:0000313" key="3">
    <source>
        <dbReference type="Proteomes" id="UP000219689"/>
    </source>
</evidence>
<accession>A0A2A5QUW9</accession>
<dbReference type="Proteomes" id="UP000219689">
    <property type="component" value="Unassembled WGS sequence"/>
</dbReference>
<protein>
    <submittedName>
        <fullName evidence="2">UDP-N-acetylglucosamine pyrophosphorylase</fullName>
    </submittedName>
</protein>
<comment type="caution">
    <text evidence="2">The sequence shown here is derived from an EMBL/GenBank/DDBJ whole genome shotgun (WGS) entry which is preliminary data.</text>
</comment>
<organism evidence="2 3">
    <name type="scientific">Natrinema ejinorense</name>
    <dbReference type="NCBI Taxonomy" id="373386"/>
    <lineage>
        <taxon>Archaea</taxon>
        <taxon>Methanobacteriati</taxon>
        <taxon>Methanobacteriota</taxon>
        <taxon>Stenosarchaea group</taxon>
        <taxon>Halobacteria</taxon>
        <taxon>Halobacteriales</taxon>
        <taxon>Natrialbaceae</taxon>
        <taxon>Natrinema</taxon>
    </lineage>
</organism>
<dbReference type="SUPFAM" id="SSF53448">
    <property type="entry name" value="Nucleotide-diphospho-sugar transferases"/>
    <property type="match status" value="1"/>
</dbReference>
<proteinExistence type="predicted"/>
<gene>
    <name evidence="2" type="ORF">CP557_09130</name>
</gene>
<evidence type="ECO:0000313" key="2">
    <source>
        <dbReference type="EMBL" id="PCR90658.1"/>
    </source>
</evidence>
<dbReference type="PANTHER" id="PTHR43777">
    <property type="entry name" value="MOLYBDENUM COFACTOR CYTIDYLYLTRANSFERASE"/>
    <property type="match status" value="1"/>
</dbReference>
<name>A0A2A5QUW9_9EURY</name>
<dbReference type="PANTHER" id="PTHR43777:SF1">
    <property type="entry name" value="MOLYBDENUM COFACTOR CYTIDYLYLTRANSFERASE"/>
    <property type="match status" value="1"/>
</dbReference>
<dbReference type="CDD" id="cd04182">
    <property type="entry name" value="GT_2_like_f"/>
    <property type="match status" value="1"/>
</dbReference>
<evidence type="ECO:0000259" key="1">
    <source>
        <dbReference type="Pfam" id="PF12804"/>
    </source>
</evidence>
<reference evidence="2 3" key="1">
    <citation type="submission" date="2017-09" db="EMBL/GenBank/DDBJ databases">
        <title>Genome sequences of Natrinema ejinorence JCM 13890T.</title>
        <authorList>
            <person name="Roh S.W."/>
            <person name="Kim Y.B."/>
            <person name="Kim J.Y."/>
        </authorList>
    </citation>
    <scope>NUCLEOTIDE SEQUENCE [LARGE SCALE GENOMIC DNA]</scope>
    <source>
        <strain evidence="2 3">JCM 13890</strain>
    </source>
</reference>
<dbReference type="OrthoDB" id="28434at2157"/>
<dbReference type="InterPro" id="IPR029044">
    <property type="entry name" value="Nucleotide-diphossugar_trans"/>
</dbReference>
<dbReference type="EMBL" id="NXNI01000001">
    <property type="protein sequence ID" value="PCR90658.1"/>
    <property type="molecule type" value="Genomic_DNA"/>
</dbReference>